<dbReference type="EMBL" id="JAWQEG010006530">
    <property type="protein sequence ID" value="KAK3854553.1"/>
    <property type="molecule type" value="Genomic_DNA"/>
</dbReference>
<dbReference type="Proteomes" id="UP001286313">
    <property type="component" value="Unassembled WGS sequence"/>
</dbReference>
<sequence length="50" mass="5593">MAAVGSEDGETRMEQLLAEAWAGAIQGFQEVQPHWLDPTQYDGRRDQCIS</sequence>
<keyword evidence="2" id="KW-1185">Reference proteome</keyword>
<evidence type="ECO:0000313" key="2">
    <source>
        <dbReference type="Proteomes" id="UP001286313"/>
    </source>
</evidence>
<dbReference type="AlphaFoldDB" id="A0AAE1BQC3"/>
<reference evidence="1" key="1">
    <citation type="submission" date="2023-10" db="EMBL/GenBank/DDBJ databases">
        <title>Genome assemblies of two species of porcelain crab, Petrolisthes cinctipes and Petrolisthes manimaculis (Anomura: Porcellanidae).</title>
        <authorList>
            <person name="Angst P."/>
        </authorList>
    </citation>
    <scope>NUCLEOTIDE SEQUENCE</scope>
    <source>
        <strain evidence="1">PB745_01</strain>
        <tissue evidence="1">Gill</tissue>
    </source>
</reference>
<organism evidence="1 2">
    <name type="scientific">Petrolisthes cinctipes</name>
    <name type="common">Flat porcelain crab</name>
    <dbReference type="NCBI Taxonomy" id="88211"/>
    <lineage>
        <taxon>Eukaryota</taxon>
        <taxon>Metazoa</taxon>
        <taxon>Ecdysozoa</taxon>
        <taxon>Arthropoda</taxon>
        <taxon>Crustacea</taxon>
        <taxon>Multicrustacea</taxon>
        <taxon>Malacostraca</taxon>
        <taxon>Eumalacostraca</taxon>
        <taxon>Eucarida</taxon>
        <taxon>Decapoda</taxon>
        <taxon>Pleocyemata</taxon>
        <taxon>Anomura</taxon>
        <taxon>Galatheoidea</taxon>
        <taxon>Porcellanidae</taxon>
        <taxon>Petrolisthes</taxon>
    </lineage>
</organism>
<protein>
    <submittedName>
        <fullName evidence="1">Uncharacterized protein</fullName>
    </submittedName>
</protein>
<evidence type="ECO:0000313" key="1">
    <source>
        <dbReference type="EMBL" id="KAK3854553.1"/>
    </source>
</evidence>
<feature type="non-terminal residue" evidence="1">
    <location>
        <position position="50"/>
    </location>
</feature>
<accession>A0AAE1BQC3</accession>
<proteinExistence type="predicted"/>
<name>A0AAE1BQC3_PETCI</name>
<gene>
    <name evidence="1" type="ORF">Pcinc_038977</name>
</gene>
<comment type="caution">
    <text evidence="1">The sequence shown here is derived from an EMBL/GenBank/DDBJ whole genome shotgun (WGS) entry which is preliminary data.</text>
</comment>